<dbReference type="EMBL" id="JAESVN010000011">
    <property type="protein sequence ID" value="MBL4919012.1"/>
    <property type="molecule type" value="Genomic_DNA"/>
</dbReference>
<evidence type="ECO:0000259" key="13">
    <source>
        <dbReference type="Pfam" id="PF06574"/>
    </source>
</evidence>
<evidence type="ECO:0000256" key="9">
    <source>
        <dbReference type="ARBA" id="ARBA00022827"/>
    </source>
</evidence>
<dbReference type="GO" id="GO:0003919">
    <property type="term" value="F:FMN adenylyltransferase activity"/>
    <property type="evidence" value="ECO:0007669"/>
    <property type="project" value="UniProtKB-EC"/>
</dbReference>
<keyword evidence="10" id="KW-0067">ATP-binding</keyword>
<keyword evidence="7" id="KW-0548">Nucleotidyltransferase</keyword>
<name>A0A8K0VBG5_9RHOB</name>
<evidence type="ECO:0000256" key="2">
    <source>
        <dbReference type="ARBA" id="ARBA00010214"/>
    </source>
</evidence>
<dbReference type="RefSeq" id="WP_202689991.1">
    <property type="nucleotide sequence ID" value="NZ_JAESVN010000011.1"/>
</dbReference>
<keyword evidence="5" id="KW-0288">FMN</keyword>
<dbReference type="EC" id="2.7.7.2" evidence="3"/>
<dbReference type="Pfam" id="PF06574">
    <property type="entry name" value="FAD_syn"/>
    <property type="match status" value="1"/>
</dbReference>
<organism evidence="14 15">
    <name type="scientific">Szabonella alba</name>
    <dbReference type="NCBI Taxonomy" id="2804194"/>
    <lineage>
        <taxon>Bacteria</taxon>
        <taxon>Pseudomonadati</taxon>
        <taxon>Pseudomonadota</taxon>
        <taxon>Alphaproteobacteria</taxon>
        <taxon>Rhodobacterales</taxon>
        <taxon>Paracoccaceae</taxon>
        <taxon>Szabonella</taxon>
    </lineage>
</organism>
<dbReference type="PANTHER" id="PTHR22749:SF6">
    <property type="entry name" value="RIBOFLAVIN KINASE"/>
    <property type="match status" value="1"/>
</dbReference>
<dbReference type="AlphaFoldDB" id="A0A8K0VBG5"/>
<protein>
    <recommendedName>
        <fullName evidence="3">FAD synthase</fullName>
        <ecNumber evidence="3">2.7.7.2</ecNumber>
    </recommendedName>
</protein>
<keyword evidence="4" id="KW-0285">Flavoprotein</keyword>
<sequence>MATMPAPSARTAPSVSPAPSASPALSARAVMPAPGRGFGDPALVTRALPLTSALRGGVLLLGNFDGFHLGHLALVTAARRAAPGRPLGVLSCTPHPRAFFRPDAPAFQLATPRTQQKMLARAGVDFIFAPRFDAAFAALSPAAFVTDILRSGLGVSHVVAGRDFRFGLGRAGDSETLRHLGREAGIGTSIIADISGPDGRRISSTLIRACLAAGDLDGAQGLLGGDWLVETTACASGGLQLHPLLCRPAPGRYLARMAGKPCQMPQQIRLDGDGRIHAARATLRPGLMHLLPAS</sequence>
<gene>
    <name evidence="14" type="ORF">JL811_17455</name>
</gene>
<evidence type="ECO:0000256" key="10">
    <source>
        <dbReference type="ARBA" id="ARBA00022840"/>
    </source>
</evidence>
<dbReference type="InterPro" id="IPR014729">
    <property type="entry name" value="Rossmann-like_a/b/a_fold"/>
</dbReference>
<dbReference type="GO" id="GO:0006747">
    <property type="term" value="P:FAD biosynthetic process"/>
    <property type="evidence" value="ECO:0007669"/>
    <property type="project" value="UniProtKB-UniPathway"/>
</dbReference>
<evidence type="ECO:0000313" key="14">
    <source>
        <dbReference type="EMBL" id="MBL4919012.1"/>
    </source>
</evidence>
<evidence type="ECO:0000256" key="1">
    <source>
        <dbReference type="ARBA" id="ARBA00004726"/>
    </source>
</evidence>
<evidence type="ECO:0000256" key="5">
    <source>
        <dbReference type="ARBA" id="ARBA00022643"/>
    </source>
</evidence>
<feature type="region of interest" description="Disordered" evidence="12">
    <location>
        <begin position="1"/>
        <end position="22"/>
    </location>
</feature>
<dbReference type="Gene3D" id="3.40.50.620">
    <property type="entry name" value="HUPs"/>
    <property type="match status" value="1"/>
</dbReference>
<keyword evidence="9" id="KW-0274">FAD</keyword>
<keyword evidence="15" id="KW-1185">Reference proteome</keyword>
<evidence type="ECO:0000256" key="4">
    <source>
        <dbReference type="ARBA" id="ARBA00022630"/>
    </source>
</evidence>
<dbReference type="UniPathway" id="UPA00277">
    <property type="reaction ID" value="UER00407"/>
</dbReference>
<dbReference type="InterPro" id="IPR023468">
    <property type="entry name" value="Riboflavin_kinase"/>
</dbReference>
<evidence type="ECO:0000313" key="15">
    <source>
        <dbReference type="Proteomes" id="UP000648908"/>
    </source>
</evidence>
<evidence type="ECO:0000256" key="11">
    <source>
        <dbReference type="ARBA" id="ARBA00049494"/>
    </source>
</evidence>
<comment type="pathway">
    <text evidence="1">Cofactor biosynthesis; FAD biosynthesis; FAD from FMN: step 1/1.</text>
</comment>
<keyword evidence="6" id="KW-0808">Transferase</keyword>
<dbReference type="Proteomes" id="UP000648908">
    <property type="component" value="Unassembled WGS sequence"/>
</dbReference>
<dbReference type="SUPFAM" id="SSF52374">
    <property type="entry name" value="Nucleotidylyl transferase"/>
    <property type="match status" value="1"/>
</dbReference>
<keyword evidence="8" id="KW-0547">Nucleotide-binding</keyword>
<proteinExistence type="inferred from homology"/>
<comment type="similarity">
    <text evidence="2">Belongs to the RibF family.</text>
</comment>
<dbReference type="PANTHER" id="PTHR22749">
    <property type="entry name" value="RIBOFLAVIN KINASE/FMN ADENYLYLTRANSFERASE"/>
    <property type="match status" value="1"/>
</dbReference>
<feature type="domain" description="FAD synthetase" evidence="13">
    <location>
        <begin position="54"/>
        <end position="205"/>
    </location>
</feature>
<evidence type="ECO:0000256" key="8">
    <source>
        <dbReference type="ARBA" id="ARBA00022741"/>
    </source>
</evidence>
<dbReference type="GO" id="GO:0009398">
    <property type="term" value="P:FMN biosynthetic process"/>
    <property type="evidence" value="ECO:0007669"/>
    <property type="project" value="TreeGrafter"/>
</dbReference>
<accession>A0A8K0VBG5</accession>
<evidence type="ECO:0000256" key="6">
    <source>
        <dbReference type="ARBA" id="ARBA00022679"/>
    </source>
</evidence>
<dbReference type="GO" id="GO:0008531">
    <property type="term" value="F:riboflavin kinase activity"/>
    <property type="evidence" value="ECO:0007669"/>
    <property type="project" value="TreeGrafter"/>
</dbReference>
<reference evidence="14" key="1">
    <citation type="submission" date="2021-01" db="EMBL/GenBank/DDBJ databases">
        <title>Tabrizicola alba sp. nov. a motile alkaliphilic bacterium isolated from a soda lake.</title>
        <authorList>
            <person name="Szuroczki S."/>
            <person name="Abbaszade G."/>
            <person name="Schumann P."/>
            <person name="Toth E."/>
        </authorList>
    </citation>
    <scope>NUCLEOTIDE SEQUENCE</scope>
    <source>
        <strain evidence="14">DMG-N-6</strain>
    </source>
</reference>
<dbReference type="InterPro" id="IPR015864">
    <property type="entry name" value="FAD_synthase"/>
</dbReference>
<comment type="caution">
    <text evidence="14">The sequence shown here is derived from an EMBL/GenBank/DDBJ whole genome shotgun (WGS) entry which is preliminary data.</text>
</comment>
<evidence type="ECO:0000256" key="7">
    <source>
        <dbReference type="ARBA" id="ARBA00022695"/>
    </source>
</evidence>
<dbReference type="CDD" id="cd02064">
    <property type="entry name" value="FAD_synthetase_N"/>
    <property type="match status" value="1"/>
</dbReference>
<dbReference type="GO" id="GO:0009231">
    <property type="term" value="P:riboflavin biosynthetic process"/>
    <property type="evidence" value="ECO:0007669"/>
    <property type="project" value="InterPro"/>
</dbReference>
<comment type="catalytic activity">
    <reaction evidence="11">
        <text>FMN + ATP + H(+) = FAD + diphosphate</text>
        <dbReference type="Rhea" id="RHEA:17237"/>
        <dbReference type="ChEBI" id="CHEBI:15378"/>
        <dbReference type="ChEBI" id="CHEBI:30616"/>
        <dbReference type="ChEBI" id="CHEBI:33019"/>
        <dbReference type="ChEBI" id="CHEBI:57692"/>
        <dbReference type="ChEBI" id="CHEBI:58210"/>
        <dbReference type="EC" id="2.7.7.2"/>
    </reaction>
</comment>
<dbReference type="GO" id="GO:0005524">
    <property type="term" value="F:ATP binding"/>
    <property type="evidence" value="ECO:0007669"/>
    <property type="project" value="UniProtKB-KW"/>
</dbReference>
<evidence type="ECO:0000256" key="12">
    <source>
        <dbReference type="SAM" id="MobiDB-lite"/>
    </source>
</evidence>
<evidence type="ECO:0000256" key="3">
    <source>
        <dbReference type="ARBA" id="ARBA00012393"/>
    </source>
</evidence>